<dbReference type="PANTHER" id="PTHR24198:SF165">
    <property type="entry name" value="ANKYRIN REPEAT-CONTAINING PROTEIN-RELATED"/>
    <property type="match status" value="1"/>
</dbReference>
<dbReference type="Gene3D" id="1.25.40.20">
    <property type="entry name" value="Ankyrin repeat-containing domain"/>
    <property type="match status" value="1"/>
</dbReference>
<dbReference type="PANTHER" id="PTHR24198">
    <property type="entry name" value="ANKYRIN REPEAT AND PROTEIN KINASE DOMAIN-CONTAINING PROTEIN"/>
    <property type="match status" value="1"/>
</dbReference>
<protein>
    <submittedName>
        <fullName evidence="4">ANK</fullName>
    </submittedName>
</protein>
<keyword evidence="2 3" id="KW-0040">ANK repeat</keyword>
<comment type="caution">
    <text evidence="4">The sequence shown here is derived from an EMBL/GenBank/DDBJ whole genome shotgun (WGS) entry which is preliminary data.</text>
</comment>
<feature type="repeat" description="ANK" evidence="3">
    <location>
        <begin position="172"/>
        <end position="204"/>
    </location>
</feature>
<keyword evidence="5" id="KW-1185">Reference proteome</keyword>
<dbReference type="SMART" id="SM00248">
    <property type="entry name" value="ANK"/>
    <property type="match status" value="3"/>
</dbReference>
<dbReference type="PROSITE" id="PS50088">
    <property type="entry name" value="ANK_REPEAT"/>
    <property type="match status" value="1"/>
</dbReference>
<keyword evidence="1" id="KW-0677">Repeat</keyword>
<evidence type="ECO:0000313" key="5">
    <source>
        <dbReference type="Proteomes" id="UP000683360"/>
    </source>
</evidence>
<dbReference type="AlphaFoldDB" id="A0A8S3URI4"/>
<dbReference type="InterPro" id="IPR002110">
    <property type="entry name" value="Ankyrin_rpt"/>
</dbReference>
<reference evidence="4" key="1">
    <citation type="submission" date="2021-03" db="EMBL/GenBank/DDBJ databases">
        <authorList>
            <person name="Bekaert M."/>
        </authorList>
    </citation>
    <scope>NUCLEOTIDE SEQUENCE</scope>
</reference>
<proteinExistence type="predicted"/>
<dbReference type="PROSITE" id="PS50297">
    <property type="entry name" value="ANK_REP_REGION"/>
    <property type="match status" value="1"/>
</dbReference>
<sequence>MQHSFIRFAPSSFIAERYSLFSYGESTGREDTIVIKDEETEKVYFDRLMTDLEQGITYSTFHNSQLANVSYRNKFYDKTTCASRDSVDSYEDYIEFTEPYHFASHKMKIPLIESALEGNKDIVNLLIKMKCDIDETDKFGRSALFITCLLGREDVAILLLDKNANHELTDNNDRSPLYVACKGGFLPIVNALLTKSADLNTSDKNGCCALHAACETGHKK</sequence>
<evidence type="ECO:0000256" key="3">
    <source>
        <dbReference type="PROSITE-ProRule" id="PRU00023"/>
    </source>
</evidence>
<evidence type="ECO:0000313" key="4">
    <source>
        <dbReference type="EMBL" id="CAG2246544.1"/>
    </source>
</evidence>
<dbReference type="InterPro" id="IPR036770">
    <property type="entry name" value="Ankyrin_rpt-contain_sf"/>
</dbReference>
<accession>A0A8S3URI4</accession>
<dbReference type="EMBL" id="CAJPWZ010002871">
    <property type="protein sequence ID" value="CAG2246544.1"/>
    <property type="molecule type" value="Genomic_DNA"/>
</dbReference>
<evidence type="ECO:0000256" key="2">
    <source>
        <dbReference type="ARBA" id="ARBA00023043"/>
    </source>
</evidence>
<dbReference type="OrthoDB" id="10257076at2759"/>
<name>A0A8S3URI4_MYTED</name>
<dbReference type="SUPFAM" id="SSF48403">
    <property type="entry name" value="Ankyrin repeat"/>
    <property type="match status" value="1"/>
</dbReference>
<evidence type="ECO:0000256" key="1">
    <source>
        <dbReference type="ARBA" id="ARBA00022737"/>
    </source>
</evidence>
<dbReference type="Proteomes" id="UP000683360">
    <property type="component" value="Unassembled WGS sequence"/>
</dbReference>
<gene>
    <name evidence="4" type="ORF">MEDL_58485</name>
</gene>
<dbReference type="Pfam" id="PF12796">
    <property type="entry name" value="Ank_2"/>
    <property type="match status" value="1"/>
</dbReference>
<organism evidence="4 5">
    <name type="scientific">Mytilus edulis</name>
    <name type="common">Blue mussel</name>
    <dbReference type="NCBI Taxonomy" id="6550"/>
    <lineage>
        <taxon>Eukaryota</taxon>
        <taxon>Metazoa</taxon>
        <taxon>Spiralia</taxon>
        <taxon>Lophotrochozoa</taxon>
        <taxon>Mollusca</taxon>
        <taxon>Bivalvia</taxon>
        <taxon>Autobranchia</taxon>
        <taxon>Pteriomorphia</taxon>
        <taxon>Mytilida</taxon>
        <taxon>Mytiloidea</taxon>
        <taxon>Mytilidae</taxon>
        <taxon>Mytilinae</taxon>
        <taxon>Mytilus</taxon>
    </lineage>
</organism>